<dbReference type="InterPro" id="IPR020084">
    <property type="entry name" value="NUDIX_hydrolase_CS"/>
</dbReference>
<dbReference type="EMBL" id="CYXM01000011">
    <property type="protein sequence ID" value="CUN18244.1"/>
    <property type="molecule type" value="Genomic_DNA"/>
</dbReference>
<dbReference type="Pfam" id="PF00293">
    <property type="entry name" value="NUDIX"/>
    <property type="match status" value="1"/>
</dbReference>
<sequence length="167" mass="19305">MVEHSGGILAYKYVEGKLEVMLAHPGGPFWARKDQAAWSIPKGLQETDESILDTAKREFEEETGCKIQTDLLELGTIKQPSKKLITIFAVEKEIDVNMVKSNLFEMEWPPKSGNIQKFPENDKAQWFTIEEARKKIFKGQKGFLDRLVDILNYQENKEEYTQMTLFD</sequence>
<dbReference type="InterPro" id="IPR015797">
    <property type="entry name" value="NUDIX_hydrolase-like_dom_sf"/>
</dbReference>
<gene>
    <name evidence="3" type="ORF">ERS852580_02392</name>
</gene>
<feature type="domain" description="Nudix hydrolase" evidence="2">
    <location>
        <begin position="1"/>
        <end position="149"/>
    </location>
</feature>
<evidence type="ECO:0000256" key="1">
    <source>
        <dbReference type="ARBA" id="ARBA00022801"/>
    </source>
</evidence>
<dbReference type="GO" id="GO:0004081">
    <property type="term" value="F:bis(5'-nucleosyl)-tetraphosphatase (asymmetrical) activity"/>
    <property type="evidence" value="ECO:0007669"/>
    <property type="project" value="TreeGrafter"/>
</dbReference>
<dbReference type="AlphaFoldDB" id="A0A173UTV2"/>
<evidence type="ECO:0000313" key="4">
    <source>
        <dbReference type="Proteomes" id="UP000095673"/>
    </source>
</evidence>
<dbReference type="RefSeq" id="WP_055238389.1">
    <property type="nucleotide sequence ID" value="NZ_CYXM01000011.1"/>
</dbReference>
<accession>A0A173UTV2</accession>
<dbReference type="Proteomes" id="UP000095673">
    <property type="component" value="Unassembled WGS sequence"/>
</dbReference>
<dbReference type="PANTHER" id="PTHR21340">
    <property type="entry name" value="DIADENOSINE 5,5-P1,P4-TETRAPHOSPHATE PYROPHOSPHOHYDROLASE MUTT"/>
    <property type="match status" value="1"/>
</dbReference>
<dbReference type="PROSITE" id="PS00893">
    <property type="entry name" value="NUDIX_BOX"/>
    <property type="match status" value="1"/>
</dbReference>
<dbReference type="SUPFAM" id="SSF55811">
    <property type="entry name" value="Nudix"/>
    <property type="match status" value="1"/>
</dbReference>
<dbReference type="Gene3D" id="3.90.79.10">
    <property type="entry name" value="Nucleoside Triphosphate Pyrophosphohydrolase"/>
    <property type="match status" value="1"/>
</dbReference>
<dbReference type="InterPro" id="IPR051325">
    <property type="entry name" value="Nudix_hydrolase_domain"/>
</dbReference>
<reference evidence="3 4" key="1">
    <citation type="submission" date="2015-09" db="EMBL/GenBank/DDBJ databases">
        <authorList>
            <consortium name="Pathogen Informatics"/>
        </authorList>
    </citation>
    <scope>NUCLEOTIDE SEQUENCE [LARGE SCALE GENOMIC DNA]</scope>
    <source>
        <strain evidence="3 4">2789STDY5834968</strain>
    </source>
</reference>
<organism evidence="3 4">
    <name type="scientific">Agathobacter rectalis</name>
    <dbReference type="NCBI Taxonomy" id="39491"/>
    <lineage>
        <taxon>Bacteria</taxon>
        <taxon>Bacillati</taxon>
        <taxon>Bacillota</taxon>
        <taxon>Clostridia</taxon>
        <taxon>Lachnospirales</taxon>
        <taxon>Lachnospiraceae</taxon>
        <taxon>Agathobacter</taxon>
    </lineage>
</organism>
<name>A0A173UTV2_9FIRM</name>
<evidence type="ECO:0000259" key="2">
    <source>
        <dbReference type="PROSITE" id="PS51462"/>
    </source>
</evidence>
<keyword evidence="1" id="KW-0378">Hydrolase</keyword>
<dbReference type="PROSITE" id="PS51462">
    <property type="entry name" value="NUDIX"/>
    <property type="match status" value="1"/>
</dbReference>
<dbReference type="GO" id="GO:0006754">
    <property type="term" value="P:ATP biosynthetic process"/>
    <property type="evidence" value="ECO:0007669"/>
    <property type="project" value="TreeGrafter"/>
</dbReference>
<dbReference type="CDD" id="cd04662">
    <property type="entry name" value="NUDIX_Hydrolase"/>
    <property type="match status" value="1"/>
</dbReference>
<dbReference type="PANTHER" id="PTHR21340:SF7">
    <property type="entry name" value="NUDIX HYDROLASE DOMAIN-CONTAINING PROTEIN"/>
    <property type="match status" value="1"/>
</dbReference>
<proteinExistence type="predicted"/>
<dbReference type="InterPro" id="IPR000086">
    <property type="entry name" value="NUDIX_hydrolase_dom"/>
</dbReference>
<dbReference type="OrthoDB" id="9786141at2"/>
<protein>
    <submittedName>
        <fullName evidence="3">Dihydroneopterin triphosphate pyrophosphatase</fullName>
    </submittedName>
</protein>
<evidence type="ECO:0000313" key="3">
    <source>
        <dbReference type="EMBL" id="CUN18244.1"/>
    </source>
</evidence>
<dbReference type="GO" id="GO:0006167">
    <property type="term" value="P:AMP biosynthetic process"/>
    <property type="evidence" value="ECO:0007669"/>
    <property type="project" value="TreeGrafter"/>
</dbReference>